<keyword evidence="3" id="KW-0508">mRNA splicing</keyword>
<dbReference type="GO" id="GO:0003723">
    <property type="term" value="F:RNA binding"/>
    <property type="evidence" value="ECO:0007669"/>
    <property type="project" value="UniProtKB-UniRule"/>
</dbReference>
<keyword evidence="1" id="KW-0507">mRNA processing</keyword>
<feature type="compositionally biased region" description="Acidic residues" evidence="5">
    <location>
        <begin position="396"/>
        <end position="411"/>
    </location>
</feature>
<evidence type="ECO:0000256" key="2">
    <source>
        <dbReference type="ARBA" id="ARBA00022728"/>
    </source>
</evidence>
<dbReference type="GO" id="GO:0005681">
    <property type="term" value="C:spliceosomal complex"/>
    <property type="evidence" value="ECO:0007669"/>
    <property type="project" value="UniProtKB-KW"/>
</dbReference>
<dbReference type="GO" id="GO:0006397">
    <property type="term" value="P:mRNA processing"/>
    <property type="evidence" value="ECO:0007669"/>
    <property type="project" value="UniProtKB-KW"/>
</dbReference>
<dbReference type="Gene3D" id="3.30.70.330">
    <property type="match status" value="1"/>
</dbReference>
<dbReference type="InterPro" id="IPR000504">
    <property type="entry name" value="RRM_dom"/>
</dbReference>
<dbReference type="SUPFAM" id="SSF54928">
    <property type="entry name" value="RNA-binding domain, RBD"/>
    <property type="match status" value="1"/>
</dbReference>
<evidence type="ECO:0000313" key="7">
    <source>
        <dbReference type="EMBL" id="PWA93439.1"/>
    </source>
</evidence>
<organism evidence="7 8">
    <name type="scientific">Artemisia annua</name>
    <name type="common">Sweet wormwood</name>
    <dbReference type="NCBI Taxonomy" id="35608"/>
    <lineage>
        <taxon>Eukaryota</taxon>
        <taxon>Viridiplantae</taxon>
        <taxon>Streptophyta</taxon>
        <taxon>Embryophyta</taxon>
        <taxon>Tracheophyta</taxon>
        <taxon>Spermatophyta</taxon>
        <taxon>Magnoliopsida</taxon>
        <taxon>eudicotyledons</taxon>
        <taxon>Gunneridae</taxon>
        <taxon>Pentapetalae</taxon>
        <taxon>asterids</taxon>
        <taxon>campanulids</taxon>
        <taxon>Asterales</taxon>
        <taxon>Asteraceae</taxon>
        <taxon>Asteroideae</taxon>
        <taxon>Anthemideae</taxon>
        <taxon>Artemisiinae</taxon>
        <taxon>Artemisia</taxon>
    </lineage>
</organism>
<evidence type="ECO:0000259" key="6">
    <source>
        <dbReference type="PROSITE" id="PS50102"/>
    </source>
</evidence>
<feature type="domain" description="RRM" evidence="6">
    <location>
        <begin position="18"/>
        <end position="95"/>
    </location>
</feature>
<dbReference type="SMART" id="SM00360">
    <property type="entry name" value="RRM"/>
    <property type="match status" value="1"/>
</dbReference>
<dbReference type="InterPro" id="IPR035979">
    <property type="entry name" value="RBD_domain_sf"/>
</dbReference>
<keyword evidence="2" id="KW-0747">Spliceosome</keyword>
<dbReference type="InterPro" id="IPR050907">
    <property type="entry name" value="SRSF"/>
</dbReference>
<dbReference type="EMBL" id="PKPP01000385">
    <property type="protein sequence ID" value="PWA93439.1"/>
    <property type="molecule type" value="Genomic_DNA"/>
</dbReference>
<feature type="compositionally biased region" description="Polar residues" evidence="5">
    <location>
        <begin position="416"/>
        <end position="428"/>
    </location>
</feature>
<dbReference type="AlphaFoldDB" id="A0A2U1Q603"/>
<protein>
    <recommendedName>
        <fullName evidence="6">RRM domain-containing protein</fullName>
    </recommendedName>
</protein>
<name>A0A2U1Q603_ARTAN</name>
<reference evidence="7 8" key="1">
    <citation type="journal article" date="2018" name="Mol. Plant">
        <title>The genome of Artemisia annua provides insight into the evolution of Asteraceae family and artemisinin biosynthesis.</title>
        <authorList>
            <person name="Shen Q."/>
            <person name="Zhang L."/>
            <person name="Liao Z."/>
            <person name="Wang S."/>
            <person name="Yan T."/>
            <person name="Shi P."/>
            <person name="Liu M."/>
            <person name="Fu X."/>
            <person name="Pan Q."/>
            <person name="Wang Y."/>
            <person name="Lv Z."/>
            <person name="Lu X."/>
            <person name="Zhang F."/>
            <person name="Jiang W."/>
            <person name="Ma Y."/>
            <person name="Chen M."/>
            <person name="Hao X."/>
            <person name="Li L."/>
            <person name="Tang Y."/>
            <person name="Lv G."/>
            <person name="Zhou Y."/>
            <person name="Sun X."/>
            <person name="Brodelius P.E."/>
            <person name="Rose J.K.C."/>
            <person name="Tang K."/>
        </authorList>
    </citation>
    <scope>NUCLEOTIDE SEQUENCE [LARGE SCALE GENOMIC DNA]</scope>
    <source>
        <strain evidence="8">cv. Huhao1</strain>
        <tissue evidence="7">Leaf</tissue>
    </source>
</reference>
<feature type="compositionally biased region" description="Polar residues" evidence="5">
    <location>
        <begin position="478"/>
        <end position="500"/>
    </location>
</feature>
<evidence type="ECO:0000256" key="3">
    <source>
        <dbReference type="ARBA" id="ARBA00023187"/>
    </source>
</evidence>
<comment type="caution">
    <text evidence="7">The sequence shown here is derived from an EMBL/GenBank/DDBJ whole genome shotgun (WGS) entry which is preliminary data.</text>
</comment>
<evidence type="ECO:0000313" key="8">
    <source>
        <dbReference type="Proteomes" id="UP000245207"/>
    </source>
</evidence>
<evidence type="ECO:0000256" key="5">
    <source>
        <dbReference type="SAM" id="MobiDB-lite"/>
    </source>
</evidence>
<dbReference type="GO" id="GO:0008380">
    <property type="term" value="P:RNA splicing"/>
    <property type="evidence" value="ECO:0007669"/>
    <property type="project" value="UniProtKB-KW"/>
</dbReference>
<proteinExistence type="predicted"/>
<keyword evidence="8" id="KW-1185">Reference proteome</keyword>
<gene>
    <name evidence="7" type="ORF">CTI12_AA070330</name>
</gene>
<dbReference type="OrthoDB" id="998068at2759"/>
<dbReference type="PANTHER" id="PTHR23147">
    <property type="entry name" value="SERINE/ARGININE RICH SPLICING FACTOR"/>
    <property type="match status" value="1"/>
</dbReference>
<dbReference type="Pfam" id="PF00076">
    <property type="entry name" value="RRM_1"/>
    <property type="match status" value="1"/>
</dbReference>
<feature type="region of interest" description="Disordered" evidence="5">
    <location>
        <begin position="365"/>
        <end position="520"/>
    </location>
</feature>
<feature type="region of interest" description="Disordered" evidence="5">
    <location>
        <begin position="94"/>
        <end position="124"/>
    </location>
</feature>
<dbReference type="CDD" id="cd00590">
    <property type="entry name" value="RRM_SF"/>
    <property type="match status" value="1"/>
</dbReference>
<feature type="compositionally biased region" description="Polar residues" evidence="5">
    <location>
        <begin position="100"/>
        <end position="111"/>
    </location>
</feature>
<evidence type="ECO:0000256" key="1">
    <source>
        <dbReference type="ARBA" id="ARBA00022664"/>
    </source>
</evidence>
<sequence>MANRQPNQRFKQLHEVSSTIFVSNFPKTTITKDLWQLCNRHGVVTDVYIARKLSKFGQRFGFVRFIKIKDLKTLIEDLNKIWIGNHHLFASKARFDRTHPNNTRQPNSQDQRMQEKKPLNNNAYQTRTSRSYAEMLNGKANAKKESSIQSIMKKVTLDNSDLMDCFELNHVVLVKVRDAHLIPNINHVLKKEGFVDCKCRYVGGLWIWIEFNNPLSNHLFKQNKEMAWYFTQVRSITKSFTVDEKLVWLEITGLPLHAWTTNAFKKIASVWGEPMFVDEDTNENMATGRVCIKTKVSGAISEVCSVVIKDITHQVHVKEFAGWSPDIDVASVVFDKVNDLDSTDNESDGNLSKEMQDDEEGVIKENDIDDGPALQSDQHHGDSNHSPNEEVAMENQLDDEEGEIKENDIDDGPALQSDQQHGDSNPSPNEEVAMENQLDDQVAKEEHLQTEASQHEENTQQSQTTTPSHPPGFEGFKVQSSRISLNKGNRSSKGHSSAFSFINDKVTKEGKSKSSSKLRSNGSLIEAFISHIEMGNVLGYDMEGSKADLKKFIDSIGANDIH</sequence>
<dbReference type="PROSITE" id="PS50102">
    <property type="entry name" value="RRM"/>
    <property type="match status" value="1"/>
</dbReference>
<evidence type="ECO:0000256" key="4">
    <source>
        <dbReference type="PROSITE-ProRule" id="PRU00176"/>
    </source>
</evidence>
<feature type="region of interest" description="Disordered" evidence="5">
    <location>
        <begin position="340"/>
        <end position="359"/>
    </location>
</feature>
<feature type="compositionally biased region" description="Basic and acidic residues" evidence="5">
    <location>
        <begin position="441"/>
        <end position="458"/>
    </location>
</feature>
<keyword evidence="4" id="KW-0694">RNA-binding</keyword>
<dbReference type="Proteomes" id="UP000245207">
    <property type="component" value="Unassembled WGS sequence"/>
</dbReference>
<accession>A0A2U1Q603</accession>
<dbReference type="InterPro" id="IPR012677">
    <property type="entry name" value="Nucleotide-bd_a/b_plait_sf"/>
</dbReference>